<gene>
    <name evidence="5" type="ORF">METZ01_LOCUS310225</name>
</gene>
<dbReference type="InterPro" id="IPR006558">
    <property type="entry name" value="LamG-like"/>
</dbReference>
<evidence type="ECO:0000313" key="5">
    <source>
        <dbReference type="EMBL" id="SVC57371.1"/>
    </source>
</evidence>
<dbReference type="AlphaFoldDB" id="A0A382NCS2"/>
<feature type="domain" description="LamG-like jellyroll fold" evidence="4">
    <location>
        <begin position="87"/>
        <end position="220"/>
    </location>
</feature>
<evidence type="ECO:0000256" key="2">
    <source>
        <dbReference type="ARBA" id="ARBA00023157"/>
    </source>
</evidence>
<dbReference type="SUPFAM" id="SSF49899">
    <property type="entry name" value="Concanavalin A-like lectins/glucanases"/>
    <property type="match status" value="1"/>
</dbReference>
<organism evidence="5">
    <name type="scientific">marine metagenome</name>
    <dbReference type="NCBI Taxonomy" id="408172"/>
    <lineage>
        <taxon>unclassified sequences</taxon>
        <taxon>metagenomes</taxon>
        <taxon>ecological metagenomes</taxon>
    </lineage>
</organism>
<evidence type="ECO:0008006" key="6">
    <source>
        <dbReference type="Google" id="ProtNLM"/>
    </source>
</evidence>
<evidence type="ECO:0000259" key="3">
    <source>
        <dbReference type="SMART" id="SM00282"/>
    </source>
</evidence>
<reference evidence="5" key="1">
    <citation type="submission" date="2018-05" db="EMBL/GenBank/DDBJ databases">
        <authorList>
            <person name="Lanie J.A."/>
            <person name="Ng W.-L."/>
            <person name="Kazmierczak K.M."/>
            <person name="Andrzejewski T.M."/>
            <person name="Davidsen T.M."/>
            <person name="Wayne K.J."/>
            <person name="Tettelin H."/>
            <person name="Glass J.I."/>
            <person name="Rusch D."/>
            <person name="Podicherti R."/>
            <person name="Tsui H.-C.T."/>
            <person name="Winkler M.E."/>
        </authorList>
    </citation>
    <scope>NUCLEOTIDE SEQUENCE</scope>
</reference>
<dbReference type="InterPro" id="IPR001791">
    <property type="entry name" value="Laminin_G"/>
</dbReference>
<dbReference type="Pfam" id="PF13385">
    <property type="entry name" value="Laminin_G_3"/>
    <property type="match status" value="1"/>
</dbReference>
<dbReference type="Gene3D" id="2.60.120.200">
    <property type="match status" value="1"/>
</dbReference>
<sequence length="250" mass="27603">MKTIVQYFLILISLIIASYLVGTATAKDKSEVLYLTFDDDKQKDLSPNKTPIANFNKPHKVVKGVVGKAWLFDNNTAVLIDHQIFNDAFQESTFSVWLKEPDKDGILYEEGGGTNGYAVTLVGGKVEFATRDGGNQTTIKANYPFDGKWHTVITVFDQGTMQLYIDGVLKKEKSKVAGIGGHGNEMGIGQVNGGSAGGVVPKFTGTMDEFRITRRALTEKEIQDMIKDLLPVERFQKISTTWGAIKIHHN</sequence>
<dbReference type="SMART" id="SM00560">
    <property type="entry name" value="LamGL"/>
    <property type="match status" value="1"/>
</dbReference>
<dbReference type="CDD" id="cd00110">
    <property type="entry name" value="LamG"/>
    <property type="match status" value="1"/>
</dbReference>
<evidence type="ECO:0000256" key="1">
    <source>
        <dbReference type="ARBA" id="ARBA00022729"/>
    </source>
</evidence>
<keyword evidence="2" id="KW-1015">Disulfide bond</keyword>
<keyword evidence="1" id="KW-0732">Signal</keyword>
<feature type="domain" description="Laminin G" evidence="3">
    <location>
        <begin position="90"/>
        <end position="215"/>
    </location>
</feature>
<dbReference type="EMBL" id="UINC01098667">
    <property type="protein sequence ID" value="SVC57371.1"/>
    <property type="molecule type" value="Genomic_DNA"/>
</dbReference>
<proteinExistence type="predicted"/>
<dbReference type="SMART" id="SM00282">
    <property type="entry name" value="LamG"/>
    <property type="match status" value="1"/>
</dbReference>
<accession>A0A382NCS2</accession>
<dbReference type="InterPro" id="IPR013320">
    <property type="entry name" value="ConA-like_dom_sf"/>
</dbReference>
<protein>
    <recommendedName>
        <fullName evidence="6">LamG-like jellyroll fold domain-containing protein</fullName>
    </recommendedName>
</protein>
<name>A0A382NCS2_9ZZZZ</name>
<evidence type="ECO:0000259" key="4">
    <source>
        <dbReference type="SMART" id="SM00560"/>
    </source>
</evidence>